<feature type="active site" description="Proton donor" evidence="3">
    <location>
        <position position="540"/>
    </location>
</feature>
<dbReference type="InterPro" id="IPR000172">
    <property type="entry name" value="GMC_OxRdtase_N"/>
</dbReference>
<evidence type="ECO:0000256" key="3">
    <source>
        <dbReference type="PIRSR" id="PIRSR000137-1"/>
    </source>
</evidence>
<dbReference type="Proteomes" id="UP000799776">
    <property type="component" value="Unassembled WGS sequence"/>
</dbReference>
<dbReference type="SUPFAM" id="SSF54373">
    <property type="entry name" value="FAD-linked reductases, C-terminal domain"/>
    <property type="match status" value="1"/>
</dbReference>
<evidence type="ECO:0000256" key="1">
    <source>
        <dbReference type="ARBA" id="ARBA00010790"/>
    </source>
</evidence>
<dbReference type="GO" id="GO:0016614">
    <property type="term" value="F:oxidoreductase activity, acting on CH-OH group of donors"/>
    <property type="evidence" value="ECO:0007669"/>
    <property type="project" value="InterPro"/>
</dbReference>
<proteinExistence type="inferred from homology"/>
<dbReference type="GO" id="GO:0044550">
    <property type="term" value="P:secondary metabolite biosynthetic process"/>
    <property type="evidence" value="ECO:0007669"/>
    <property type="project" value="TreeGrafter"/>
</dbReference>
<dbReference type="PIRSF" id="PIRSF000137">
    <property type="entry name" value="Alcohol_oxidase"/>
    <property type="match status" value="1"/>
</dbReference>
<sequence length="610" mass="66258">MKISKSVVSIIDLIGSHFGIPGANATFDYVVIGGGTAGLTIAEGLAEDPGTSVAVIEAGGFYEFDNGNRSYIPGYLSYYLGTAPRSKNTLIDWEQHTGVEAGLGGRSIFYVRGKTLGGSSARNFMVYQRGSKGSYDKWAEELGDPSYSWESFLPFFKKSVTFEPPNTATRLQNATPKYDLGSFSASGEPLKVSYPNFATSFGSWCKLALKQLGLSELTGFTDGNLLGFANGIYTLDRRTQTRETSETAFLRKALRELPDMTVYTRTLAERILFDNTSAATGVAVNSGGMQYVISARKEVILSAGAFRSPQLLMVSGIGPKEELAKFDIPVLADLPGVGQNLWDHPQFGISYPSNLVTHSRMADASFEASQVKAYNSNRTGMLTNSGTDIIAWEKLPAQNRAHLSNYTRDSLTAFPSDWPEIEYLCHDIWTAYTRDSHGDLPPSSAMYVSISAALVAPFSRGNVTLLSTDTADNPSVYTNMLLDPRDQEVAIQAFRRLREIFGTAEMQKILVGTEAFPGFNVSSDAEVLDLIKQAALQVYHAAGTCKMGKTDDPMAVVDNDAKVFGVDRLRVVDVSTFPFLPPGHPQSTVYALAEKIADRILIANASITAS</sequence>
<keyword evidence="2" id="KW-0325">Glycoprotein</keyword>
<dbReference type="PROSITE" id="PS00624">
    <property type="entry name" value="GMC_OXRED_2"/>
    <property type="match status" value="1"/>
</dbReference>
<dbReference type="Gene3D" id="3.30.560.10">
    <property type="entry name" value="Glucose Oxidase, domain 3"/>
    <property type="match status" value="1"/>
</dbReference>
<dbReference type="InterPro" id="IPR007867">
    <property type="entry name" value="GMC_OxRtase_C"/>
</dbReference>
<keyword evidence="4" id="KW-0285">Flavoprotein</keyword>
<keyword evidence="4" id="KW-0274">FAD</keyword>
<dbReference type="InterPro" id="IPR012132">
    <property type="entry name" value="GMC_OxRdtase"/>
</dbReference>
<protein>
    <submittedName>
        <fullName evidence="6">GMC oxidoreductase</fullName>
    </submittedName>
</protein>
<comment type="cofactor">
    <cofactor evidence="4">
        <name>FAD</name>
        <dbReference type="ChEBI" id="CHEBI:57692"/>
    </cofactor>
</comment>
<dbReference type="InterPro" id="IPR036188">
    <property type="entry name" value="FAD/NAD-bd_sf"/>
</dbReference>
<evidence type="ECO:0000313" key="6">
    <source>
        <dbReference type="EMBL" id="KAF2089552.1"/>
    </source>
</evidence>
<gene>
    <name evidence="6" type="ORF">K490DRAFT_72294</name>
</gene>
<dbReference type="SUPFAM" id="SSF51905">
    <property type="entry name" value="FAD/NAD(P)-binding domain"/>
    <property type="match status" value="1"/>
</dbReference>
<keyword evidence="7" id="KW-1185">Reference proteome</keyword>
<dbReference type="Pfam" id="PF00732">
    <property type="entry name" value="GMC_oxred_N"/>
    <property type="match status" value="1"/>
</dbReference>
<name>A0A6A5YCD0_9PEZI</name>
<feature type="domain" description="Glucose-methanol-choline oxidoreductase N-terminal" evidence="5">
    <location>
        <begin position="304"/>
        <end position="318"/>
    </location>
</feature>
<feature type="binding site" evidence="4">
    <location>
        <begin position="585"/>
        <end position="586"/>
    </location>
    <ligand>
        <name>FAD</name>
        <dbReference type="ChEBI" id="CHEBI:57692"/>
    </ligand>
</feature>
<feature type="binding site" evidence="4">
    <location>
        <begin position="123"/>
        <end position="126"/>
    </location>
    <ligand>
        <name>FAD</name>
        <dbReference type="ChEBI" id="CHEBI:57692"/>
    </ligand>
</feature>
<evidence type="ECO:0000259" key="5">
    <source>
        <dbReference type="PROSITE" id="PS00624"/>
    </source>
</evidence>
<evidence type="ECO:0000256" key="2">
    <source>
        <dbReference type="ARBA" id="ARBA00023180"/>
    </source>
</evidence>
<dbReference type="OrthoDB" id="269227at2759"/>
<accession>A0A6A5YCD0</accession>
<dbReference type="GO" id="GO:0050660">
    <property type="term" value="F:flavin adenine dinucleotide binding"/>
    <property type="evidence" value="ECO:0007669"/>
    <property type="project" value="InterPro"/>
</dbReference>
<dbReference type="Gene3D" id="3.50.50.60">
    <property type="entry name" value="FAD/NAD(P)-binding domain"/>
    <property type="match status" value="1"/>
</dbReference>
<dbReference type="EMBL" id="ML978714">
    <property type="protein sequence ID" value="KAF2089552.1"/>
    <property type="molecule type" value="Genomic_DNA"/>
</dbReference>
<dbReference type="PANTHER" id="PTHR11552">
    <property type="entry name" value="GLUCOSE-METHANOL-CHOLINE GMC OXIDOREDUCTASE"/>
    <property type="match status" value="1"/>
</dbReference>
<dbReference type="PANTHER" id="PTHR11552:SF138">
    <property type="entry name" value="DEHYDROGENASE PKFF-RELATED"/>
    <property type="match status" value="1"/>
</dbReference>
<evidence type="ECO:0000313" key="7">
    <source>
        <dbReference type="Proteomes" id="UP000799776"/>
    </source>
</evidence>
<reference evidence="6" key="1">
    <citation type="journal article" date="2020" name="Stud. Mycol.">
        <title>101 Dothideomycetes genomes: a test case for predicting lifestyles and emergence of pathogens.</title>
        <authorList>
            <person name="Haridas S."/>
            <person name="Albert R."/>
            <person name="Binder M."/>
            <person name="Bloem J."/>
            <person name="Labutti K."/>
            <person name="Salamov A."/>
            <person name="Andreopoulos B."/>
            <person name="Baker S."/>
            <person name="Barry K."/>
            <person name="Bills G."/>
            <person name="Bluhm B."/>
            <person name="Cannon C."/>
            <person name="Castanera R."/>
            <person name="Culley D."/>
            <person name="Daum C."/>
            <person name="Ezra D."/>
            <person name="Gonzalez J."/>
            <person name="Henrissat B."/>
            <person name="Kuo A."/>
            <person name="Liang C."/>
            <person name="Lipzen A."/>
            <person name="Lutzoni F."/>
            <person name="Magnuson J."/>
            <person name="Mondo S."/>
            <person name="Nolan M."/>
            <person name="Ohm R."/>
            <person name="Pangilinan J."/>
            <person name="Park H.-J."/>
            <person name="Ramirez L."/>
            <person name="Alfaro M."/>
            <person name="Sun H."/>
            <person name="Tritt A."/>
            <person name="Yoshinaga Y."/>
            <person name="Zwiers L.-H."/>
            <person name="Turgeon B."/>
            <person name="Goodwin S."/>
            <person name="Spatafora J."/>
            <person name="Crous P."/>
            <person name="Grigoriev I."/>
        </authorList>
    </citation>
    <scope>NUCLEOTIDE SEQUENCE</scope>
    <source>
        <strain evidence="6">CBS 121410</strain>
    </source>
</reference>
<feature type="active site" description="Proton acceptor" evidence="3">
    <location>
        <position position="584"/>
    </location>
</feature>
<dbReference type="AlphaFoldDB" id="A0A6A5YCD0"/>
<organism evidence="6 7">
    <name type="scientific">Saccharata proteae CBS 121410</name>
    <dbReference type="NCBI Taxonomy" id="1314787"/>
    <lineage>
        <taxon>Eukaryota</taxon>
        <taxon>Fungi</taxon>
        <taxon>Dikarya</taxon>
        <taxon>Ascomycota</taxon>
        <taxon>Pezizomycotina</taxon>
        <taxon>Dothideomycetes</taxon>
        <taxon>Dothideomycetes incertae sedis</taxon>
        <taxon>Botryosphaeriales</taxon>
        <taxon>Saccharataceae</taxon>
        <taxon>Saccharata</taxon>
    </lineage>
</organism>
<evidence type="ECO:0000256" key="4">
    <source>
        <dbReference type="PIRSR" id="PIRSR000137-2"/>
    </source>
</evidence>
<dbReference type="Pfam" id="PF05199">
    <property type="entry name" value="GMC_oxred_C"/>
    <property type="match status" value="1"/>
</dbReference>
<comment type="similarity">
    <text evidence="1">Belongs to the GMC oxidoreductase family.</text>
</comment>